<dbReference type="OrthoDB" id="1492512at2"/>
<dbReference type="Gene3D" id="1.10.510.10">
    <property type="entry name" value="Transferase(Phosphotransferase) domain 1"/>
    <property type="match status" value="1"/>
</dbReference>
<evidence type="ECO:0000313" key="3">
    <source>
        <dbReference type="EMBL" id="RKR86048.1"/>
    </source>
</evidence>
<reference evidence="3 4" key="1">
    <citation type="submission" date="2018-10" db="EMBL/GenBank/DDBJ databases">
        <title>Sequencing the genomes of 1000 actinobacteria strains.</title>
        <authorList>
            <person name="Klenk H.-P."/>
        </authorList>
    </citation>
    <scope>NUCLEOTIDE SEQUENCE [LARGE SCALE GENOMIC DNA]</scope>
    <source>
        <strain evidence="3 4">DSM 45175</strain>
    </source>
</reference>
<dbReference type="EMBL" id="RBKT01000001">
    <property type="protein sequence ID" value="RKR86048.1"/>
    <property type="molecule type" value="Genomic_DNA"/>
</dbReference>
<dbReference type="PROSITE" id="PS50011">
    <property type="entry name" value="PROTEIN_KINASE_DOM"/>
    <property type="match status" value="1"/>
</dbReference>
<dbReference type="GO" id="GO:0004672">
    <property type="term" value="F:protein kinase activity"/>
    <property type="evidence" value="ECO:0007669"/>
    <property type="project" value="InterPro"/>
</dbReference>
<dbReference type="InterPro" id="IPR057929">
    <property type="entry name" value="RamC_N"/>
</dbReference>
<dbReference type="SUPFAM" id="SSF56112">
    <property type="entry name" value="Protein kinase-like (PK-like)"/>
    <property type="match status" value="1"/>
</dbReference>
<sequence>MDERYDAYCAADPLFYDSLATTGASTVEFAVAARPVPPGWQREPKDDWFVYGPAGDTLPAQGWKIHLSAGLENAERVLATAWDYCVARGLSFKFLRGPRLLLLRNAKYAPRGSSGKFVTIYPHDVAELELACKELGELLTGEVGPYILSDLRYGAGPVFVRYGGFAARYCLSPQGQVVPAIADADGTLVPDRRDPVLHVPEWVTLPDFLAPHLAARNATTTNDLPYRIERVIHFSNGGGLYVGRDLRTDTPVVLKEARPYAGLDATGADAVRRLAREAEMLRRLAEVPQLPRVHDEFDLGEHRFLAIGFVEGRALNKVLVERYPLIDADADPERLGAYAAWARDVHQQVESIIDAIHERGVVYGDLHLFNIMISPDDRVTLVDFEVAAPVDEPGRPGLRNQGFAAPRDRTGFAVDRYALACLRLALFLPLTQLVRLAPAKARHFADIIAAHFPVPRTWLATAVDEITGAAPTPSTATTTATTTAATTTPAATTPADPADFPADPEGWPRLRDQLVGTILSSATPDRPDRLFPGDIEQFRSGGLNLAHGAAGVLYALAVSGAGRYPEHEDWLVERALDPPSGSRCGFYDGLHGVAYALEHLGHRQRALDVLDICLREPWRRLGHDLAGGLSGIALNLAELAARTGEPGLWDAAWQAADLVGTQVPATDADSGTATSGGQHPYAGLTRGRSGPALMFLRLYEISGDPALLDLAATALRQDLRRCVVRPDGAMEVDEGWRTMPYLAHGSVGIGLVLDQFLRHRPDEEFVRAGAAIRRAARSPLYVQSGLFAGRAGIIVYLAARAAEEDRRELDGQCQRLAWHAMPYQGGLAFPGEQLLRLSMDLATGTAGVLLAIAAARSAQPVTLPFLTPWGLPPQ</sequence>
<protein>
    <submittedName>
        <fullName evidence="3">Lanthionine synthetase-like protein</fullName>
    </submittedName>
</protein>
<evidence type="ECO:0000313" key="4">
    <source>
        <dbReference type="Proteomes" id="UP000277671"/>
    </source>
</evidence>
<dbReference type="CDD" id="cd04791">
    <property type="entry name" value="LanC_SerThrkinase"/>
    <property type="match status" value="1"/>
</dbReference>
<dbReference type="NCBIfam" id="NF038151">
    <property type="entry name" value="lanthi_synth_III"/>
    <property type="match status" value="1"/>
</dbReference>
<dbReference type="Pfam" id="PF00069">
    <property type="entry name" value="Pkinase"/>
    <property type="match status" value="1"/>
</dbReference>
<evidence type="ECO:0000256" key="1">
    <source>
        <dbReference type="SAM" id="MobiDB-lite"/>
    </source>
</evidence>
<dbReference type="InterPro" id="IPR012341">
    <property type="entry name" value="6hp_glycosidase-like_sf"/>
</dbReference>
<dbReference type="Gene3D" id="3.30.200.20">
    <property type="entry name" value="Phosphorylase Kinase, domain 1"/>
    <property type="match status" value="1"/>
</dbReference>
<dbReference type="GO" id="GO:0005524">
    <property type="term" value="F:ATP binding"/>
    <property type="evidence" value="ECO:0007669"/>
    <property type="project" value="InterPro"/>
</dbReference>
<dbReference type="SMART" id="SM00220">
    <property type="entry name" value="S_TKc"/>
    <property type="match status" value="1"/>
</dbReference>
<dbReference type="Gene3D" id="1.50.10.10">
    <property type="match status" value="1"/>
</dbReference>
<comment type="caution">
    <text evidence="3">The sequence shown here is derived from an EMBL/GenBank/DDBJ whole genome shotgun (WGS) entry which is preliminary data.</text>
</comment>
<feature type="domain" description="Protein kinase" evidence="2">
    <location>
        <begin position="226"/>
        <end position="515"/>
    </location>
</feature>
<dbReference type="InterPro" id="IPR000719">
    <property type="entry name" value="Prot_kinase_dom"/>
</dbReference>
<dbReference type="InterPro" id="IPR058053">
    <property type="entry name" value="RamC_C"/>
</dbReference>
<evidence type="ECO:0000259" key="2">
    <source>
        <dbReference type="PROSITE" id="PS50011"/>
    </source>
</evidence>
<dbReference type="AlphaFoldDB" id="A0A495JC11"/>
<dbReference type="GO" id="GO:0005975">
    <property type="term" value="P:carbohydrate metabolic process"/>
    <property type="evidence" value="ECO:0007669"/>
    <property type="project" value="InterPro"/>
</dbReference>
<dbReference type="RefSeq" id="WP_121153815.1">
    <property type="nucleotide sequence ID" value="NZ_RBKT01000001.1"/>
</dbReference>
<dbReference type="InterPro" id="IPR053524">
    <property type="entry name" value="Aerial_hyphae_peptide-synth"/>
</dbReference>
<dbReference type="GO" id="GO:0031179">
    <property type="term" value="P:peptide modification"/>
    <property type="evidence" value="ECO:0007669"/>
    <property type="project" value="InterPro"/>
</dbReference>
<proteinExistence type="predicted"/>
<dbReference type="SMART" id="SM01260">
    <property type="entry name" value="LANC_like"/>
    <property type="match status" value="1"/>
</dbReference>
<dbReference type="InterPro" id="IPR007822">
    <property type="entry name" value="LANC-like"/>
</dbReference>
<dbReference type="Proteomes" id="UP000277671">
    <property type="component" value="Unassembled WGS sequence"/>
</dbReference>
<dbReference type="SUPFAM" id="SSF158745">
    <property type="entry name" value="LanC-like"/>
    <property type="match status" value="1"/>
</dbReference>
<feature type="region of interest" description="Disordered" evidence="1">
    <location>
        <begin position="469"/>
        <end position="498"/>
    </location>
</feature>
<dbReference type="Pfam" id="PF25816">
    <property type="entry name" value="RamC_N"/>
    <property type="match status" value="1"/>
</dbReference>
<dbReference type="InterPro" id="IPR011009">
    <property type="entry name" value="Kinase-like_dom_sf"/>
</dbReference>
<name>A0A495JC11_9ACTN</name>
<gene>
    <name evidence="3" type="ORF">BDK92_0269</name>
</gene>
<keyword evidence="4" id="KW-1185">Reference proteome</keyword>
<dbReference type="Pfam" id="PF05147">
    <property type="entry name" value="LANC_like"/>
    <property type="match status" value="1"/>
</dbReference>
<accession>A0A495JC11</accession>
<organism evidence="3 4">
    <name type="scientific">Micromonospora pisi</name>
    <dbReference type="NCBI Taxonomy" id="589240"/>
    <lineage>
        <taxon>Bacteria</taxon>
        <taxon>Bacillati</taxon>
        <taxon>Actinomycetota</taxon>
        <taxon>Actinomycetes</taxon>
        <taxon>Micromonosporales</taxon>
        <taxon>Micromonosporaceae</taxon>
        <taxon>Micromonospora</taxon>
    </lineage>
</organism>